<dbReference type="OMA" id="RMERICY"/>
<dbReference type="InterPro" id="IPR029063">
    <property type="entry name" value="SAM-dependent_MTases_sf"/>
</dbReference>
<dbReference type="EMBL" id="KB201611">
    <property type="protein sequence ID" value="ESO95818.1"/>
    <property type="molecule type" value="Genomic_DNA"/>
</dbReference>
<dbReference type="Gene3D" id="3.40.50.150">
    <property type="entry name" value="Vaccinia Virus protein VP39"/>
    <property type="match status" value="1"/>
</dbReference>
<protein>
    <recommendedName>
        <fullName evidence="4">Methyltransferase FkbM domain-containing protein</fullName>
    </recommendedName>
</protein>
<keyword evidence="1" id="KW-1133">Transmembrane helix</keyword>
<accession>V3ZWB6</accession>
<feature type="transmembrane region" description="Helical" evidence="1">
    <location>
        <begin position="15"/>
        <end position="33"/>
    </location>
</feature>
<dbReference type="SUPFAM" id="SSF53335">
    <property type="entry name" value="S-adenosyl-L-methionine-dependent methyltransferases"/>
    <property type="match status" value="1"/>
</dbReference>
<proteinExistence type="predicted"/>
<keyword evidence="1" id="KW-0472">Membrane</keyword>
<dbReference type="CTD" id="20248779"/>
<name>V3ZWB6_LOTGI</name>
<dbReference type="HOGENOM" id="CLU_937771_0_0_1"/>
<gene>
    <name evidence="2" type="ORF">LOTGIDRAFT_231980</name>
</gene>
<keyword evidence="1" id="KW-0812">Transmembrane</keyword>
<reference evidence="2 3" key="1">
    <citation type="journal article" date="2013" name="Nature">
        <title>Insights into bilaterian evolution from three spiralian genomes.</title>
        <authorList>
            <person name="Simakov O."/>
            <person name="Marletaz F."/>
            <person name="Cho S.J."/>
            <person name="Edsinger-Gonzales E."/>
            <person name="Havlak P."/>
            <person name="Hellsten U."/>
            <person name="Kuo D.H."/>
            <person name="Larsson T."/>
            <person name="Lv J."/>
            <person name="Arendt D."/>
            <person name="Savage R."/>
            <person name="Osoegawa K."/>
            <person name="de Jong P."/>
            <person name="Grimwood J."/>
            <person name="Chapman J.A."/>
            <person name="Shapiro H."/>
            <person name="Aerts A."/>
            <person name="Otillar R.P."/>
            <person name="Terry A.Y."/>
            <person name="Boore J.L."/>
            <person name="Grigoriev I.V."/>
            <person name="Lindberg D.R."/>
            <person name="Seaver E.C."/>
            <person name="Weisblat D.A."/>
            <person name="Putnam N.H."/>
            <person name="Rokhsar D.S."/>
        </authorList>
    </citation>
    <scope>NUCLEOTIDE SEQUENCE [LARGE SCALE GENOMIC DNA]</scope>
</reference>
<evidence type="ECO:0000313" key="3">
    <source>
        <dbReference type="Proteomes" id="UP000030746"/>
    </source>
</evidence>
<evidence type="ECO:0000256" key="1">
    <source>
        <dbReference type="SAM" id="Phobius"/>
    </source>
</evidence>
<organism evidence="2 3">
    <name type="scientific">Lottia gigantea</name>
    <name type="common">Giant owl limpet</name>
    <dbReference type="NCBI Taxonomy" id="225164"/>
    <lineage>
        <taxon>Eukaryota</taxon>
        <taxon>Metazoa</taxon>
        <taxon>Spiralia</taxon>
        <taxon>Lophotrochozoa</taxon>
        <taxon>Mollusca</taxon>
        <taxon>Gastropoda</taxon>
        <taxon>Patellogastropoda</taxon>
        <taxon>Lottioidea</taxon>
        <taxon>Lottiidae</taxon>
        <taxon>Lottia</taxon>
    </lineage>
</organism>
<evidence type="ECO:0000313" key="2">
    <source>
        <dbReference type="EMBL" id="ESO95818.1"/>
    </source>
</evidence>
<sequence>MAVLDLIRQTLSTKIAKLVLCILLGVCVCFLFLSSENKQLVSKHSPNMLNNLMFKSTNNNLQQLFPSATCPIGVQLLKHDYPAISACTEGYSALERSHIDSSKMESQRVVIHKPYLTRNDSLLIEVGGYTGADAERFIAHGIRPHYIMLEPVPMFFNQLIDKFKNDPRFIIYNFGLGREDKVLTIPIQTDATSLFRQNIPRGKGTTDIKIRKSTVFFDEVGVAKKNVDLLHINCEGCEFELLEELIVTGYIRYFNHIQFQFHMHLPQIKQEACRYCQIMQLLTRTHTPMFQYRHTWQAWKKIEL</sequence>
<dbReference type="AlphaFoldDB" id="V3ZWB6"/>
<keyword evidence="3" id="KW-1185">Reference proteome</keyword>
<dbReference type="OrthoDB" id="40902at2759"/>
<dbReference type="GeneID" id="20248779"/>
<dbReference type="KEGG" id="lgi:LOTGIDRAFT_231980"/>
<dbReference type="RefSeq" id="XP_009053660.1">
    <property type="nucleotide sequence ID" value="XM_009055412.1"/>
</dbReference>
<evidence type="ECO:0008006" key="4">
    <source>
        <dbReference type="Google" id="ProtNLM"/>
    </source>
</evidence>
<dbReference type="Proteomes" id="UP000030746">
    <property type="component" value="Unassembled WGS sequence"/>
</dbReference>